<organism evidence="2">
    <name type="scientific">marine metagenome</name>
    <dbReference type="NCBI Taxonomy" id="408172"/>
    <lineage>
        <taxon>unclassified sequences</taxon>
        <taxon>metagenomes</taxon>
        <taxon>ecological metagenomes</taxon>
    </lineage>
</organism>
<dbReference type="GO" id="GO:0016491">
    <property type="term" value="F:oxidoreductase activity"/>
    <property type="evidence" value="ECO:0007669"/>
    <property type="project" value="InterPro"/>
</dbReference>
<gene>
    <name evidence="2" type="ORF">METZ01_LOCUS115735</name>
</gene>
<name>A0A381XEH5_9ZZZZ</name>
<feature type="domain" description="NADH:flavin oxidoreductase/NADH oxidase N-terminal" evidence="1">
    <location>
        <begin position="12"/>
        <end position="148"/>
    </location>
</feature>
<dbReference type="InterPro" id="IPR001155">
    <property type="entry name" value="OxRdtase_FMN_N"/>
</dbReference>
<dbReference type="AlphaFoldDB" id="A0A381XEH5"/>
<feature type="non-terminal residue" evidence="2">
    <location>
        <position position="153"/>
    </location>
</feature>
<dbReference type="SUPFAM" id="SSF51395">
    <property type="entry name" value="FMN-linked oxidoreductases"/>
    <property type="match status" value="1"/>
</dbReference>
<proteinExistence type="predicted"/>
<dbReference type="EMBL" id="UINC01014809">
    <property type="protein sequence ID" value="SVA62881.1"/>
    <property type="molecule type" value="Genomic_DNA"/>
</dbReference>
<dbReference type="Pfam" id="PF00724">
    <property type="entry name" value="Oxidored_FMN"/>
    <property type="match status" value="1"/>
</dbReference>
<reference evidence="2" key="1">
    <citation type="submission" date="2018-05" db="EMBL/GenBank/DDBJ databases">
        <authorList>
            <person name="Lanie J.A."/>
            <person name="Ng W.-L."/>
            <person name="Kazmierczak K.M."/>
            <person name="Andrzejewski T.M."/>
            <person name="Davidsen T.M."/>
            <person name="Wayne K.J."/>
            <person name="Tettelin H."/>
            <person name="Glass J.I."/>
            <person name="Rusch D."/>
            <person name="Podicherti R."/>
            <person name="Tsui H.-C.T."/>
            <person name="Winkler M.E."/>
        </authorList>
    </citation>
    <scope>NUCLEOTIDE SEQUENCE</scope>
</reference>
<evidence type="ECO:0000259" key="1">
    <source>
        <dbReference type="Pfam" id="PF00724"/>
    </source>
</evidence>
<evidence type="ECO:0000313" key="2">
    <source>
        <dbReference type="EMBL" id="SVA62881.1"/>
    </source>
</evidence>
<dbReference type="GO" id="GO:0010181">
    <property type="term" value="F:FMN binding"/>
    <property type="evidence" value="ECO:0007669"/>
    <property type="project" value="InterPro"/>
</dbReference>
<protein>
    <recommendedName>
        <fullName evidence="1">NADH:flavin oxidoreductase/NADH oxidase N-terminal domain-containing protein</fullName>
    </recommendedName>
</protein>
<dbReference type="Gene3D" id="3.20.20.70">
    <property type="entry name" value="Aldolase class I"/>
    <property type="match status" value="1"/>
</dbReference>
<accession>A0A381XEH5</accession>
<sequence length="153" mass="17007">MNSDNTNPYAVLFEPVEIGPVTARNRFYQVPHCTGAGRNYPTVGAHIRAVNAEGGWAVVSTEQCDIHHTADMRAQVRLWGEDDVPFHARMTELVHQHGALAACELVHNGSYSPNHIGREIPLAPISTPVQGPYPVHARAMNKVDIANFRQWHR</sequence>
<dbReference type="InterPro" id="IPR013785">
    <property type="entry name" value="Aldolase_TIM"/>
</dbReference>